<evidence type="ECO:0000313" key="4">
    <source>
        <dbReference type="Proteomes" id="UP001218579"/>
    </source>
</evidence>
<dbReference type="RefSeq" id="WP_272744518.1">
    <property type="nucleotide sequence ID" value="NZ_JAQQKV010000002.1"/>
</dbReference>
<keyword evidence="2" id="KW-0812">Transmembrane</keyword>
<organism evidence="3 4">
    <name type="scientific">Asticcacaulis machinosus</name>
    <dbReference type="NCBI Taxonomy" id="2984211"/>
    <lineage>
        <taxon>Bacteria</taxon>
        <taxon>Pseudomonadati</taxon>
        <taxon>Pseudomonadota</taxon>
        <taxon>Alphaproteobacteria</taxon>
        <taxon>Caulobacterales</taxon>
        <taxon>Caulobacteraceae</taxon>
        <taxon>Asticcacaulis</taxon>
    </lineage>
</organism>
<name>A0ABT5HIW5_9CAUL</name>
<feature type="transmembrane region" description="Helical" evidence="2">
    <location>
        <begin position="24"/>
        <end position="45"/>
    </location>
</feature>
<feature type="compositionally biased region" description="Basic and acidic residues" evidence="1">
    <location>
        <begin position="8"/>
        <end position="17"/>
    </location>
</feature>
<keyword evidence="2" id="KW-1133">Transmembrane helix</keyword>
<evidence type="ECO:0000256" key="2">
    <source>
        <dbReference type="SAM" id="Phobius"/>
    </source>
</evidence>
<dbReference type="EMBL" id="JAQQKV010000002">
    <property type="protein sequence ID" value="MDC7676168.1"/>
    <property type="molecule type" value="Genomic_DNA"/>
</dbReference>
<protein>
    <submittedName>
        <fullName evidence="3">Uncharacterized protein</fullName>
    </submittedName>
</protein>
<proteinExistence type="predicted"/>
<sequence length="79" mass="8142">MATHHHAPHDVDTDEPGKPPVTGFPWVIVTAIVLILGLIIAFTAVDPSSPTNNAADAAYQDNHPGSVSDPQTPPPAGAN</sequence>
<gene>
    <name evidence="3" type="ORF">PQU98_08505</name>
</gene>
<keyword evidence="4" id="KW-1185">Reference proteome</keyword>
<dbReference type="Proteomes" id="UP001218579">
    <property type="component" value="Unassembled WGS sequence"/>
</dbReference>
<keyword evidence="2" id="KW-0472">Membrane</keyword>
<comment type="caution">
    <text evidence="3">The sequence shown here is derived from an EMBL/GenBank/DDBJ whole genome shotgun (WGS) entry which is preliminary data.</text>
</comment>
<accession>A0ABT5HIW5</accession>
<evidence type="ECO:0000313" key="3">
    <source>
        <dbReference type="EMBL" id="MDC7676168.1"/>
    </source>
</evidence>
<reference evidence="3 4" key="1">
    <citation type="submission" date="2023-01" db="EMBL/GenBank/DDBJ databases">
        <title>Novel species of the genus Asticcacaulis isolated from rivers.</title>
        <authorList>
            <person name="Lu H."/>
        </authorList>
    </citation>
    <scope>NUCLEOTIDE SEQUENCE [LARGE SCALE GENOMIC DNA]</scope>
    <source>
        <strain evidence="3 4">LKC15W</strain>
    </source>
</reference>
<evidence type="ECO:0000256" key="1">
    <source>
        <dbReference type="SAM" id="MobiDB-lite"/>
    </source>
</evidence>
<feature type="region of interest" description="Disordered" evidence="1">
    <location>
        <begin position="1"/>
        <end position="20"/>
    </location>
</feature>
<feature type="region of interest" description="Disordered" evidence="1">
    <location>
        <begin position="50"/>
        <end position="79"/>
    </location>
</feature>